<reference evidence="1" key="2">
    <citation type="submission" date="2020-11" db="EMBL/GenBank/DDBJ databases">
        <authorList>
            <person name="McCartney M.A."/>
            <person name="Auch B."/>
            <person name="Kono T."/>
            <person name="Mallez S."/>
            <person name="Becker A."/>
            <person name="Gohl D.M."/>
            <person name="Silverstein K.A.T."/>
            <person name="Koren S."/>
            <person name="Bechman K.B."/>
            <person name="Herman A."/>
            <person name="Abrahante J.E."/>
            <person name="Garbe J."/>
        </authorList>
    </citation>
    <scope>NUCLEOTIDE SEQUENCE</scope>
    <source>
        <strain evidence="1">Duluth1</strain>
        <tissue evidence="1">Whole animal</tissue>
    </source>
</reference>
<comment type="caution">
    <text evidence="1">The sequence shown here is derived from an EMBL/GenBank/DDBJ whole genome shotgun (WGS) entry which is preliminary data.</text>
</comment>
<dbReference type="Proteomes" id="UP000828390">
    <property type="component" value="Unassembled WGS sequence"/>
</dbReference>
<protein>
    <submittedName>
        <fullName evidence="1">Uncharacterized protein</fullName>
    </submittedName>
</protein>
<organism evidence="1 2">
    <name type="scientific">Dreissena polymorpha</name>
    <name type="common">Zebra mussel</name>
    <name type="synonym">Mytilus polymorpha</name>
    <dbReference type="NCBI Taxonomy" id="45954"/>
    <lineage>
        <taxon>Eukaryota</taxon>
        <taxon>Metazoa</taxon>
        <taxon>Spiralia</taxon>
        <taxon>Lophotrochozoa</taxon>
        <taxon>Mollusca</taxon>
        <taxon>Bivalvia</taxon>
        <taxon>Autobranchia</taxon>
        <taxon>Heteroconchia</taxon>
        <taxon>Euheterodonta</taxon>
        <taxon>Imparidentia</taxon>
        <taxon>Neoheterodontei</taxon>
        <taxon>Myida</taxon>
        <taxon>Dreissenoidea</taxon>
        <taxon>Dreissenidae</taxon>
        <taxon>Dreissena</taxon>
    </lineage>
</organism>
<name>A0A9D3Y576_DREPO</name>
<dbReference type="AlphaFoldDB" id="A0A9D3Y576"/>
<dbReference type="EMBL" id="JAIWYP010000016">
    <property type="protein sequence ID" value="KAH3694128.1"/>
    <property type="molecule type" value="Genomic_DNA"/>
</dbReference>
<keyword evidence="2" id="KW-1185">Reference proteome</keyword>
<reference evidence="1" key="1">
    <citation type="journal article" date="2019" name="bioRxiv">
        <title>The Genome of the Zebra Mussel, Dreissena polymorpha: A Resource for Invasive Species Research.</title>
        <authorList>
            <person name="McCartney M.A."/>
            <person name="Auch B."/>
            <person name="Kono T."/>
            <person name="Mallez S."/>
            <person name="Zhang Y."/>
            <person name="Obille A."/>
            <person name="Becker A."/>
            <person name="Abrahante J.E."/>
            <person name="Garbe J."/>
            <person name="Badalamenti J.P."/>
            <person name="Herman A."/>
            <person name="Mangelson H."/>
            <person name="Liachko I."/>
            <person name="Sullivan S."/>
            <person name="Sone E.D."/>
            <person name="Koren S."/>
            <person name="Silverstein K.A.T."/>
            <person name="Beckman K.B."/>
            <person name="Gohl D.M."/>
        </authorList>
    </citation>
    <scope>NUCLEOTIDE SEQUENCE</scope>
    <source>
        <strain evidence="1">Duluth1</strain>
        <tissue evidence="1">Whole animal</tissue>
    </source>
</reference>
<gene>
    <name evidence="1" type="ORF">DPMN_081567</name>
</gene>
<accession>A0A9D3Y576</accession>
<evidence type="ECO:0000313" key="2">
    <source>
        <dbReference type="Proteomes" id="UP000828390"/>
    </source>
</evidence>
<sequence>MSNDSLTVVFSESWYIFSRQNSTLRAISADQSDVDSYFKAIKKEEYNKTSINKTLSSVVSGQEITRSDICQEIVSKAQSQPLCEPPASKKRKNNSNLKICKSSVSSQKHKQSCCYPIPEPVSGVSHINLNLQSDSYSDDSDSDIFDEDKCCVCKQFQPEKLKNCVPCVH</sequence>
<evidence type="ECO:0000313" key="1">
    <source>
        <dbReference type="EMBL" id="KAH3694128.1"/>
    </source>
</evidence>
<proteinExistence type="predicted"/>